<gene>
    <name evidence="8" type="ORF">MKK02DRAFT_25003</name>
</gene>
<feature type="transmembrane region" description="Helical" evidence="6">
    <location>
        <begin position="179"/>
        <end position="202"/>
    </location>
</feature>
<keyword evidence="4 6" id="KW-1133">Transmembrane helix</keyword>
<keyword evidence="5 6" id="KW-0472">Membrane</keyword>
<feature type="transmembrane region" description="Helical" evidence="6">
    <location>
        <begin position="209"/>
        <end position="229"/>
    </location>
</feature>
<dbReference type="SUPFAM" id="SSF103473">
    <property type="entry name" value="MFS general substrate transporter"/>
    <property type="match status" value="1"/>
</dbReference>
<dbReference type="GO" id="GO:0016020">
    <property type="term" value="C:membrane"/>
    <property type="evidence" value="ECO:0007669"/>
    <property type="project" value="UniProtKB-SubCell"/>
</dbReference>
<dbReference type="EMBL" id="JAKWFO010000005">
    <property type="protein sequence ID" value="KAI9635684.1"/>
    <property type="molecule type" value="Genomic_DNA"/>
</dbReference>
<dbReference type="Proteomes" id="UP001164286">
    <property type="component" value="Unassembled WGS sequence"/>
</dbReference>
<dbReference type="InterPro" id="IPR005828">
    <property type="entry name" value="MFS_sugar_transport-like"/>
</dbReference>
<evidence type="ECO:0000256" key="5">
    <source>
        <dbReference type="ARBA" id="ARBA00023136"/>
    </source>
</evidence>
<feature type="transmembrane region" description="Helical" evidence="6">
    <location>
        <begin position="123"/>
        <end position="142"/>
    </location>
</feature>
<feature type="transmembrane region" description="Helical" evidence="6">
    <location>
        <begin position="84"/>
        <end position="103"/>
    </location>
</feature>
<evidence type="ECO:0000313" key="8">
    <source>
        <dbReference type="EMBL" id="KAI9635684.1"/>
    </source>
</evidence>
<evidence type="ECO:0000256" key="3">
    <source>
        <dbReference type="ARBA" id="ARBA00022692"/>
    </source>
</evidence>
<dbReference type="AlphaFoldDB" id="A0AA38LVF6"/>
<feature type="transmembrane region" description="Helical" evidence="6">
    <location>
        <begin position="383"/>
        <end position="409"/>
    </location>
</feature>
<dbReference type="Gene3D" id="1.20.1250.20">
    <property type="entry name" value="MFS general substrate transporter like domains"/>
    <property type="match status" value="1"/>
</dbReference>
<dbReference type="RefSeq" id="XP_052945461.1">
    <property type="nucleotide sequence ID" value="XM_053086971.1"/>
</dbReference>
<evidence type="ECO:0000256" key="4">
    <source>
        <dbReference type="ARBA" id="ARBA00022989"/>
    </source>
</evidence>
<organism evidence="8 9">
    <name type="scientific">Dioszegia hungarica</name>
    <dbReference type="NCBI Taxonomy" id="4972"/>
    <lineage>
        <taxon>Eukaryota</taxon>
        <taxon>Fungi</taxon>
        <taxon>Dikarya</taxon>
        <taxon>Basidiomycota</taxon>
        <taxon>Agaricomycotina</taxon>
        <taxon>Tremellomycetes</taxon>
        <taxon>Tremellales</taxon>
        <taxon>Bulleribasidiaceae</taxon>
        <taxon>Dioszegia</taxon>
    </lineage>
</organism>
<evidence type="ECO:0000256" key="1">
    <source>
        <dbReference type="ARBA" id="ARBA00004141"/>
    </source>
</evidence>
<keyword evidence="8" id="KW-0762">Sugar transport</keyword>
<evidence type="ECO:0000256" key="6">
    <source>
        <dbReference type="SAM" id="Phobius"/>
    </source>
</evidence>
<proteinExistence type="predicted"/>
<keyword evidence="2" id="KW-0813">Transport</keyword>
<dbReference type="PROSITE" id="PS50850">
    <property type="entry name" value="MFS"/>
    <property type="match status" value="1"/>
</dbReference>
<feature type="transmembrane region" description="Helical" evidence="6">
    <location>
        <begin position="269"/>
        <end position="288"/>
    </location>
</feature>
<feature type="domain" description="Major facilitator superfamily (MFS) profile" evidence="7">
    <location>
        <begin position="86"/>
        <end position="572"/>
    </location>
</feature>
<name>A0AA38LVF6_9TREE</name>
<dbReference type="InterPro" id="IPR020846">
    <property type="entry name" value="MFS_dom"/>
</dbReference>
<accession>A0AA38LVF6</accession>
<feature type="transmembrane region" description="Helical" evidence="6">
    <location>
        <begin position="154"/>
        <end position="173"/>
    </location>
</feature>
<comment type="subcellular location">
    <subcellularLocation>
        <location evidence="1">Membrane</location>
        <topology evidence="1">Multi-pass membrane protein</topology>
    </subcellularLocation>
</comment>
<feature type="transmembrane region" description="Helical" evidence="6">
    <location>
        <begin position="429"/>
        <end position="449"/>
    </location>
</feature>
<dbReference type="PANTHER" id="PTHR23511:SF3">
    <property type="entry name" value="MAJOR FACILITATOR SUPERFAMILY (MFS) PROFILE DOMAIN-CONTAINING PROTEIN"/>
    <property type="match status" value="1"/>
</dbReference>
<keyword evidence="9" id="KW-1185">Reference proteome</keyword>
<protein>
    <submittedName>
        <fullName evidence="8">Sugar transporter-like protein</fullName>
    </submittedName>
</protein>
<evidence type="ECO:0000256" key="2">
    <source>
        <dbReference type="ARBA" id="ARBA00022448"/>
    </source>
</evidence>
<feature type="transmembrane region" description="Helical" evidence="6">
    <location>
        <begin position="549"/>
        <end position="569"/>
    </location>
</feature>
<reference evidence="8" key="1">
    <citation type="journal article" date="2022" name="G3 (Bethesda)">
        <title>High quality genome of the basidiomycete yeast Dioszegia hungarica PDD-24b-2 isolated from cloud water.</title>
        <authorList>
            <person name="Jarrige D."/>
            <person name="Haridas S."/>
            <person name="Bleykasten-Grosshans C."/>
            <person name="Joly M."/>
            <person name="Nadalig T."/>
            <person name="Sancelme M."/>
            <person name="Vuilleumier S."/>
            <person name="Grigoriev I.V."/>
            <person name="Amato P."/>
            <person name="Bringel F."/>
        </authorList>
    </citation>
    <scope>NUCLEOTIDE SEQUENCE</scope>
    <source>
        <strain evidence="8">PDD-24b-2</strain>
    </source>
</reference>
<evidence type="ECO:0000259" key="7">
    <source>
        <dbReference type="PROSITE" id="PS50850"/>
    </source>
</evidence>
<sequence>MLAPAGPGAEAEPERIRAGEHEKAVGLGKHGELPEPTVKAADEESLNFNSILKGSAASRLTLFEKKAALINAELDRFGFGRYQICIWFLCGFGYFLDLAWAQGVGLVASAVYQEMGVVGNTGLIFTMSNAGLAIGALFWGLLADVIGRKWSFNLTCLITSVFGMLIAAPRYNYPAVCGIYFLASLGLGGNIPIDATIALEFLPQNRRFLVSLLSIWQPIGVVVASAIAFGTQERYRCDAGLPSCVVDPANRTPPGSGCCTVESNMGWRYLVLIIGAMTLFVFFLRFVVFKFHESPKFLLSKGREQEAIDVLHKIAKFNRAPPPTLTVQHFAELEQAETGYSDRSAIVDGGHPPGFFPSLKYVTKNSIHSLAHMKGLFTNKLQLFIFILLAITYMGDYWSFNLAGAYLPLLLLSFNVQTGGTVTETYRQYIYIYLPGIIGSILAMFSVQLPLVGRKWSLVFSAAMQGLSMALYTQVRTTRSYVGLNALEYIMQTYFNAVLYASAPELFDTAYRGSASGMLSCLGRLAGIVAPFAGQAFYDPTTGLSTGGILWLGAGGIWLSALMMVFLPVEMRNRQMF</sequence>
<dbReference type="PANTHER" id="PTHR23511">
    <property type="entry name" value="SYNAPTIC VESICLE GLYCOPROTEIN 2"/>
    <property type="match status" value="1"/>
</dbReference>
<comment type="caution">
    <text evidence="8">The sequence shown here is derived from an EMBL/GenBank/DDBJ whole genome shotgun (WGS) entry which is preliminary data.</text>
</comment>
<dbReference type="GeneID" id="77726172"/>
<evidence type="ECO:0000313" key="9">
    <source>
        <dbReference type="Proteomes" id="UP001164286"/>
    </source>
</evidence>
<dbReference type="GO" id="GO:0022857">
    <property type="term" value="F:transmembrane transporter activity"/>
    <property type="evidence" value="ECO:0007669"/>
    <property type="project" value="InterPro"/>
</dbReference>
<dbReference type="Pfam" id="PF00083">
    <property type="entry name" value="Sugar_tr"/>
    <property type="match status" value="1"/>
</dbReference>
<dbReference type="InterPro" id="IPR036259">
    <property type="entry name" value="MFS_trans_sf"/>
</dbReference>
<keyword evidence="3 6" id="KW-0812">Transmembrane</keyword>